<dbReference type="Pfam" id="PF08683">
    <property type="entry name" value="CAMSAP_CKK"/>
    <property type="match status" value="1"/>
</dbReference>
<protein>
    <recommendedName>
        <fullName evidence="2">CKK domain-containing protein</fullName>
    </recommendedName>
</protein>
<sequence length="1827" mass="210335">MRQHIVHKPSFQLDNKSSPRSPAISAYSSKKSVPNLQYFENAFTEQAVDNSDLLIISPIPLNKMHKGSPRGHPTICRPKVESGRPVVSRLQKKTKDSERSPRRDPRDTTICRKYTDEIQEIEDLVNKLISKHPENEDYYRKHFSAFLRILNEAANKNPGKAPVIIKNTKMFFEGLLNGLIGRRGKIDKPNFDFEQKLRTIITKPSPDTSNSSPNNSSTINSNKNGTLKEYEDDNENVFQDLFEENKNDDNDALKKFQTEIEEIKNLIQKLINKHPENEDYYQKHYDTFIRLLNEAVNTNPGKAPIIIRNTKAFFEGLLNGMIGTNGRLKTTNFNFEQKLREILNGTNNDPNTNIIQDLINYNNLSKLREYEPQIQEIQDLMQQLINKHPENEGYYISLYDKFLKVLNDAIKTNSGKELEIIKNTKALFEGLLSDTIGTNGKIDNFDFEQRLRDILSNPNNDPNENVFQDLINDNGLKQYEPEIQEIQNLVQQLVEKHPENEDYYRNLFDDFMRVLNDAVKTNNGEKAPAIIKNAKNLFEGLLNDQIGTNGKIENDDFNFEQRLRDILSNPNNDPNENVFQDLINDNGLKQYEPEIQEIQNLVQQLVEKHPENEDYYRNLFDDFMRVLNDAVKTNNGEKAPAIIKNAKNLFEGLLNDQIGTNGKIENDDFNFEQRLRDILSNPNNDPNENVFQDLINDNGLKQYEPEIQEIQNLVQQLVEKHPENEDYYRNLFDDFMRVLNDAVKTNNGEKAPAIIKNAKNLFEGLLNDQIGTNGKIENDDFNFEQRLRDILSNDDSNADENVFQDLINDNGLKQYEPEIQEIQNLVQQLVEKHPENEDYYRNLFDDFMRVLNDAVKTNNGEKAPAIIKNAKNLFEGLLNDQIGTNGKIENDDFNFEQRLRDILSDENNNADENVFQDLIDDNILKQYEPEIQEIQNLMQQLINKHPENEDYYRNLYDDFIKVLKDAVKENNPRAPEIVKKTKSLFEGLLNDQIGSNGKLEDPNFDFEQRLRDVLSGTKDNLIDANFGMTSRSRYNLPALAEDSDYNGDGQGGTNSENANLKQYEPEIQEIQNIVHNLISKHPENEDYYTKLYDSFMKVLREAVDSNNPAAPEIIKVAKSIFEELQDGENDKLDYDFEERLRKILSGENNDDNNRQEGDSTESGIAEIQKLLQKMIEKHPENEDFYRKLYDAFNGVIQEAIAANSPSVPGLIHATKLFFEELLNDDHANLDFDIGEKLREIFSSVNGNQQENQSENAENKDENAADDDQSKLKEYESEIGEIKNMMQDLIEKHPENEDYYRKLYDAFMKIIREAVEANNPAAADIIRATKSIFEDLQDGGQPDIDIEDKLRKILNAANEDENKDSTESGIGEIQNLLKKLIEKHPENEDFYRKLYDAFNGVIQEAIAANSPSVPGLIHATKLFFEELLNGDHDTLDFDIGEKLRQILFAANENDDSDQNNKTENENAADDDQSKLKEYESEIGEIQNMMQDLIEKHPENEDYYRKLYDAFMKVIREAVENNDPAAKEIIHAAKSIFEDLQDGGQLDYDPEERLRSLLSNNENTEEGSGGGHPDLKEYESEIGEIQNMMQDLIEKHPENEDYYRKLYDAFMKVIREAVEANSPAAADIIRATKSIFEDLQDGGQLDYDIEERLRSLYNPYSDVADDTENDLSDSAILRETEQMMSQKPGAKFEKLYPPSKTTPAAKKYRTVPNYQTIINALKFTCIPGPRFTKLVDNLIGMMKENSNERFVLLMASRTLKFKGLYMMSSDGLSAKKLWGEGPNEVTNDDCSGFYKYINGQKQFDQLPILGFTPTTDGFALKRKLESDTW</sequence>
<name>A0ABR2KB09_9EUKA</name>
<dbReference type="EMBL" id="JAPFFF010000006">
    <property type="protein sequence ID" value="KAK8887657.1"/>
    <property type="molecule type" value="Genomic_DNA"/>
</dbReference>
<feature type="compositionally biased region" description="Basic and acidic residues" evidence="1">
    <location>
        <begin position="93"/>
        <end position="108"/>
    </location>
</feature>
<feature type="compositionally biased region" description="Low complexity" evidence="1">
    <location>
        <begin position="202"/>
        <end position="224"/>
    </location>
</feature>
<feature type="region of interest" description="Disordered" evidence="1">
    <location>
        <begin position="199"/>
        <end position="228"/>
    </location>
</feature>
<evidence type="ECO:0000313" key="4">
    <source>
        <dbReference type="Proteomes" id="UP001470230"/>
    </source>
</evidence>
<evidence type="ECO:0000313" key="3">
    <source>
        <dbReference type="EMBL" id="KAK8887657.1"/>
    </source>
</evidence>
<accession>A0ABR2KB09</accession>
<feature type="region of interest" description="Disordered" evidence="1">
    <location>
        <begin position="1"/>
        <end position="29"/>
    </location>
</feature>
<dbReference type="InterPro" id="IPR014797">
    <property type="entry name" value="CKK_CAMSAP"/>
</dbReference>
<reference evidence="3 4" key="1">
    <citation type="submission" date="2024-04" db="EMBL/GenBank/DDBJ databases">
        <title>Tritrichomonas musculus Genome.</title>
        <authorList>
            <person name="Alves-Ferreira E."/>
            <person name="Grigg M."/>
            <person name="Lorenzi H."/>
            <person name="Galac M."/>
        </authorList>
    </citation>
    <scope>NUCLEOTIDE SEQUENCE [LARGE SCALE GENOMIC DNA]</scope>
    <source>
        <strain evidence="3 4">EAF2021</strain>
    </source>
</reference>
<feature type="compositionally biased region" description="Low complexity" evidence="1">
    <location>
        <begin position="1245"/>
        <end position="1255"/>
    </location>
</feature>
<feature type="domain" description="CKK" evidence="2">
    <location>
        <begin position="1699"/>
        <end position="1827"/>
    </location>
</feature>
<dbReference type="Gene3D" id="3.10.20.360">
    <property type="entry name" value="CKK domain"/>
    <property type="match status" value="1"/>
</dbReference>
<dbReference type="SMART" id="SM01051">
    <property type="entry name" value="CAMSAP_CKK"/>
    <property type="match status" value="1"/>
</dbReference>
<dbReference type="SUPFAM" id="SSF50346">
    <property type="entry name" value="PRC-barrel domain"/>
    <property type="match status" value="1"/>
</dbReference>
<proteinExistence type="predicted"/>
<feature type="compositionally biased region" description="Polar residues" evidence="1">
    <location>
        <begin position="12"/>
        <end position="29"/>
    </location>
</feature>
<evidence type="ECO:0000256" key="1">
    <source>
        <dbReference type="SAM" id="MobiDB-lite"/>
    </source>
</evidence>
<evidence type="ECO:0000259" key="2">
    <source>
        <dbReference type="PROSITE" id="PS51508"/>
    </source>
</evidence>
<feature type="region of interest" description="Disordered" evidence="1">
    <location>
        <begin position="1245"/>
        <end position="1270"/>
    </location>
</feature>
<dbReference type="PROSITE" id="PS51508">
    <property type="entry name" value="CKK"/>
    <property type="match status" value="1"/>
</dbReference>
<organism evidence="3 4">
    <name type="scientific">Tritrichomonas musculus</name>
    <dbReference type="NCBI Taxonomy" id="1915356"/>
    <lineage>
        <taxon>Eukaryota</taxon>
        <taxon>Metamonada</taxon>
        <taxon>Parabasalia</taxon>
        <taxon>Tritrichomonadida</taxon>
        <taxon>Tritrichomonadidae</taxon>
        <taxon>Tritrichomonas</taxon>
    </lineage>
</organism>
<feature type="region of interest" description="Disordered" evidence="1">
    <location>
        <begin position="64"/>
        <end position="108"/>
    </location>
</feature>
<dbReference type="InterPro" id="IPR011033">
    <property type="entry name" value="PRC_barrel-like_sf"/>
</dbReference>
<feature type="region of interest" description="Disordered" evidence="1">
    <location>
        <begin position="1449"/>
        <end position="1472"/>
    </location>
</feature>
<gene>
    <name evidence="3" type="ORF">M9Y10_038710</name>
</gene>
<keyword evidence="4" id="KW-1185">Reference proteome</keyword>
<feature type="compositionally biased region" description="Basic and acidic residues" evidence="1">
    <location>
        <begin position="1256"/>
        <end position="1270"/>
    </location>
</feature>
<comment type="caution">
    <text evidence="3">The sequence shown here is derived from an EMBL/GenBank/DDBJ whole genome shotgun (WGS) entry which is preliminary data.</text>
</comment>
<dbReference type="Proteomes" id="UP001470230">
    <property type="component" value="Unassembled WGS sequence"/>
</dbReference>
<dbReference type="InterPro" id="IPR038209">
    <property type="entry name" value="CKK_dom_sf"/>
</dbReference>